<reference evidence="1 2" key="1">
    <citation type="submission" date="2020-02" db="EMBL/GenBank/DDBJ databases">
        <title>Comparative genome analysis reveals the metabolism and evolution of the thermophilic archaeal genus Metallosphaera.</title>
        <authorList>
            <person name="Jiang C."/>
        </authorList>
    </citation>
    <scope>NUCLEOTIDE SEQUENCE [LARGE SCALE GENOMIC DNA]</scope>
    <source>
        <strain evidence="1 2">Ric-A</strain>
    </source>
</reference>
<organism evidence="1 2">
    <name type="scientific">Metallosphaera tengchongensis</name>
    <dbReference type="NCBI Taxonomy" id="1532350"/>
    <lineage>
        <taxon>Archaea</taxon>
        <taxon>Thermoproteota</taxon>
        <taxon>Thermoprotei</taxon>
        <taxon>Sulfolobales</taxon>
        <taxon>Sulfolobaceae</taxon>
        <taxon>Metallosphaera</taxon>
    </lineage>
</organism>
<gene>
    <name evidence="1" type="ORF">GWK48_04550</name>
</gene>
<name>A0A6N0NUG0_9CREN</name>
<keyword evidence="2" id="KW-1185">Reference proteome</keyword>
<dbReference type="KEGG" id="mten:GWK48_04550"/>
<proteinExistence type="predicted"/>
<sequence length="198" mass="22837">MVFEVSVDMLCEGRKGVTAGGHFFCISTFLHKELEQLKVPDSVLVEAIVDFMNDNSVSYSVYWGSSVSPGHSRVLEVWVNTSEKTRRVFLVISNLDGINEIRVLEPFYFSEVAERILNYGKRLDSYRMTMPFLYKFVVFESFNVFRKLSNIEFQGIISKNNEKYMVAMENEKALLWKVESTGVDLVKKDSIMLMHLNS</sequence>
<dbReference type="GeneID" id="55641193"/>
<protein>
    <submittedName>
        <fullName evidence="1">Uncharacterized protein</fullName>
    </submittedName>
</protein>
<dbReference type="Proteomes" id="UP000509301">
    <property type="component" value="Chromosome"/>
</dbReference>
<dbReference type="EMBL" id="CP049074">
    <property type="protein sequence ID" value="QKQ99756.1"/>
    <property type="molecule type" value="Genomic_DNA"/>
</dbReference>
<evidence type="ECO:0000313" key="1">
    <source>
        <dbReference type="EMBL" id="QKQ99756.1"/>
    </source>
</evidence>
<evidence type="ECO:0000313" key="2">
    <source>
        <dbReference type="Proteomes" id="UP000509301"/>
    </source>
</evidence>
<dbReference type="OrthoDB" id="34291at2157"/>
<dbReference type="AlphaFoldDB" id="A0A6N0NUG0"/>
<dbReference type="RefSeq" id="WP_174630040.1">
    <property type="nucleotide sequence ID" value="NZ_CP049074.1"/>
</dbReference>
<accession>A0A6N0NUG0</accession>